<dbReference type="EMBL" id="JAJSOW010000106">
    <property type="protein sequence ID" value="KAI9162170.1"/>
    <property type="molecule type" value="Genomic_DNA"/>
</dbReference>
<comment type="caution">
    <text evidence="1">The sequence shown here is derived from an EMBL/GenBank/DDBJ whole genome shotgun (WGS) entry which is preliminary data.</text>
</comment>
<dbReference type="Proteomes" id="UP001064489">
    <property type="component" value="Chromosome 2"/>
</dbReference>
<reference evidence="1" key="1">
    <citation type="journal article" date="2022" name="Plant J.">
        <title>Strategies of tolerance reflected in two North American maple genomes.</title>
        <authorList>
            <person name="McEvoy S.L."/>
            <person name="Sezen U.U."/>
            <person name="Trouern-Trend A."/>
            <person name="McMahon S.M."/>
            <person name="Schaberg P.G."/>
            <person name="Yang J."/>
            <person name="Wegrzyn J.L."/>
            <person name="Swenson N.G."/>
        </authorList>
    </citation>
    <scope>NUCLEOTIDE SEQUENCE</scope>
    <source>
        <strain evidence="1">91603</strain>
    </source>
</reference>
<keyword evidence="2" id="KW-1185">Reference proteome</keyword>
<evidence type="ECO:0000313" key="2">
    <source>
        <dbReference type="Proteomes" id="UP001064489"/>
    </source>
</evidence>
<reference evidence="1" key="2">
    <citation type="submission" date="2023-02" db="EMBL/GenBank/DDBJ databases">
        <authorList>
            <person name="Swenson N.G."/>
            <person name="Wegrzyn J.L."/>
            <person name="Mcevoy S.L."/>
        </authorList>
    </citation>
    <scope>NUCLEOTIDE SEQUENCE</scope>
    <source>
        <strain evidence="1">91603</strain>
        <tissue evidence="1">Leaf</tissue>
    </source>
</reference>
<name>A0AAD5IG26_ACENE</name>
<evidence type="ECO:0000313" key="1">
    <source>
        <dbReference type="EMBL" id="KAI9162170.1"/>
    </source>
</evidence>
<protein>
    <submittedName>
        <fullName evidence="1">Uncharacterized protein</fullName>
    </submittedName>
</protein>
<dbReference type="AlphaFoldDB" id="A0AAD5IG26"/>
<sequence>MSTSLSRLTISQPIPRAHDDFPWRLGKSPQHLAMTSSQMHSMRGDFLWRPTFSLQLLALKLGNEVASIVASCVLTRYVAISGSGGLISFTKDLVSGSGLTHSSSGRFSLGDTISESEFALIGVGSGSGTSMSFPPLSNTILLCGSKYKTAFFRIVKMKLELPMLVFEVPVSTITFCLVKTISERWPSLAVNVSHR</sequence>
<proteinExistence type="predicted"/>
<accession>A0AAD5IG26</accession>
<organism evidence="1 2">
    <name type="scientific">Acer negundo</name>
    <name type="common">Box elder</name>
    <dbReference type="NCBI Taxonomy" id="4023"/>
    <lineage>
        <taxon>Eukaryota</taxon>
        <taxon>Viridiplantae</taxon>
        <taxon>Streptophyta</taxon>
        <taxon>Embryophyta</taxon>
        <taxon>Tracheophyta</taxon>
        <taxon>Spermatophyta</taxon>
        <taxon>Magnoliopsida</taxon>
        <taxon>eudicotyledons</taxon>
        <taxon>Gunneridae</taxon>
        <taxon>Pentapetalae</taxon>
        <taxon>rosids</taxon>
        <taxon>malvids</taxon>
        <taxon>Sapindales</taxon>
        <taxon>Sapindaceae</taxon>
        <taxon>Hippocastanoideae</taxon>
        <taxon>Acereae</taxon>
        <taxon>Acer</taxon>
    </lineage>
</organism>
<gene>
    <name evidence="1" type="ORF">LWI28_024517</name>
</gene>